<protein>
    <submittedName>
        <fullName evidence="2">Uncharacterized protein</fullName>
    </submittedName>
</protein>
<evidence type="ECO:0000313" key="3">
    <source>
        <dbReference type="Proteomes" id="UP000594260"/>
    </source>
</evidence>
<accession>A0A7M7JP75</accession>
<evidence type="ECO:0000256" key="1">
    <source>
        <dbReference type="SAM" id="Coils"/>
    </source>
</evidence>
<dbReference type="InParanoid" id="A0A7M7JP75"/>
<reference evidence="2" key="1">
    <citation type="submission" date="2021-01" db="UniProtKB">
        <authorList>
            <consortium name="EnsemblMetazoa"/>
        </authorList>
    </citation>
    <scope>IDENTIFICATION</scope>
</reference>
<dbReference type="KEGG" id="vde:111247131"/>
<keyword evidence="3" id="KW-1185">Reference proteome</keyword>
<dbReference type="Proteomes" id="UP000594260">
    <property type="component" value="Unplaced"/>
</dbReference>
<proteinExistence type="predicted"/>
<keyword evidence="1" id="KW-0175">Coiled coil</keyword>
<organism evidence="2 3">
    <name type="scientific">Varroa destructor</name>
    <name type="common">Honeybee mite</name>
    <dbReference type="NCBI Taxonomy" id="109461"/>
    <lineage>
        <taxon>Eukaryota</taxon>
        <taxon>Metazoa</taxon>
        <taxon>Ecdysozoa</taxon>
        <taxon>Arthropoda</taxon>
        <taxon>Chelicerata</taxon>
        <taxon>Arachnida</taxon>
        <taxon>Acari</taxon>
        <taxon>Parasitiformes</taxon>
        <taxon>Mesostigmata</taxon>
        <taxon>Gamasina</taxon>
        <taxon>Dermanyssoidea</taxon>
        <taxon>Varroidae</taxon>
        <taxon>Varroa</taxon>
    </lineage>
</organism>
<dbReference type="RefSeq" id="XP_022653451.1">
    <property type="nucleotide sequence ID" value="XM_022797716.1"/>
</dbReference>
<feature type="coiled-coil region" evidence="1">
    <location>
        <begin position="85"/>
        <end position="180"/>
    </location>
</feature>
<dbReference type="GeneID" id="111247131"/>
<name>A0A7M7JP75_VARDE</name>
<dbReference type="EnsemblMetazoa" id="XM_022797716">
    <property type="protein sequence ID" value="XP_022653451"/>
    <property type="gene ID" value="LOC111247131"/>
</dbReference>
<evidence type="ECO:0000313" key="2">
    <source>
        <dbReference type="EnsemblMetazoa" id="XP_022653451"/>
    </source>
</evidence>
<dbReference type="AlphaFoldDB" id="A0A7M7JP75"/>
<sequence length="185" mass="20894">MFSNSANCSSCASISKDIGCFCWICGNIIARISLNICMRVDYFRLIHTIYTRRAQLINDLIRNQHEVVTSLLSERRVSTAARKIATQLRQQNEHLSSECTSISEEYKAALEKLSPLETRVTELENEVSVKCTELEKMRQDLSLAHLSGNGAVTSAQKSDTLEQEKQIRELEDKLREQKAKGLLAS</sequence>